<dbReference type="Proteomes" id="UP000006038">
    <property type="component" value="Chromosome 6"/>
</dbReference>
<dbReference type="EnsemblPlants" id="OB06G28270.1">
    <property type="protein sequence ID" value="OB06G28270.1"/>
    <property type="gene ID" value="OB06G28270"/>
</dbReference>
<sequence length="76" mass="8406">AASSCRAPCASGADRVAGPSVVLGAGRPGTYEAREKRSSNVRKRKVASTDRLHDRPCERRRRRRGWLLGSLMEKIK</sequence>
<keyword evidence="3" id="KW-1185">Reference proteome</keyword>
<evidence type="ECO:0000313" key="2">
    <source>
        <dbReference type="EnsemblPlants" id="OB06G28270.1"/>
    </source>
</evidence>
<reference evidence="2" key="1">
    <citation type="journal article" date="2013" name="Nat. Commun.">
        <title>Whole-genome sequencing of Oryza brachyantha reveals mechanisms underlying Oryza genome evolution.</title>
        <authorList>
            <person name="Chen J."/>
            <person name="Huang Q."/>
            <person name="Gao D."/>
            <person name="Wang J."/>
            <person name="Lang Y."/>
            <person name="Liu T."/>
            <person name="Li B."/>
            <person name="Bai Z."/>
            <person name="Luis Goicoechea J."/>
            <person name="Liang C."/>
            <person name="Chen C."/>
            <person name="Zhang W."/>
            <person name="Sun S."/>
            <person name="Liao Y."/>
            <person name="Zhang X."/>
            <person name="Yang L."/>
            <person name="Song C."/>
            <person name="Wang M."/>
            <person name="Shi J."/>
            <person name="Liu G."/>
            <person name="Liu J."/>
            <person name="Zhou H."/>
            <person name="Zhou W."/>
            <person name="Yu Q."/>
            <person name="An N."/>
            <person name="Chen Y."/>
            <person name="Cai Q."/>
            <person name="Wang B."/>
            <person name="Liu B."/>
            <person name="Min J."/>
            <person name="Huang Y."/>
            <person name="Wu H."/>
            <person name="Li Z."/>
            <person name="Zhang Y."/>
            <person name="Yin Y."/>
            <person name="Song W."/>
            <person name="Jiang J."/>
            <person name="Jackson S.A."/>
            <person name="Wing R.A."/>
            <person name="Wang J."/>
            <person name="Chen M."/>
        </authorList>
    </citation>
    <scope>NUCLEOTIDE SEQUENCE [LARGE SCALE GENOMIC DNA]</scope>
    <source>
        <strain evidence="2">cv. IRGC 101232</strain>
    </source>
</reference>
<evidence type="ECO:0000313" key="3">
    <source>
        <dbReference type="Proteomes" id="UP000006038"/>
    </source>
</evidence>
<dbReference type="AlphaFoldDB" id="J3MFN3"/>
<feature type="region of interest" description="Disordered" evidence="1">
    <location>
        <begin position="1"/>
        <end position="56"/>
    </location>
</feature>
<organism evidence="2">
    <name type="scientific">Oryza brachyantha</name>
    <name type="common">malo sina</name>
    <dbReference type="NCBI Taxonomy" id="4533"/>
    <lineage>
        <taxon>Eukaryota</taxon>
        <taxon>Viridiplantae</taxon>
        <taxon>Streptophyta</taxon>
        <taxon>Embryophyta</taxon>
        <taxon>Tracheophyta</taxon>
        <taxon>Spermatophyta</taxon>
        <taxon>Magnoliopsida</taxon>
        <taxon>Liliopsida</taxon>
        <taxon>Poales</taxon>
        <taxon>Poaceae</taxon>
        <taxon>BOP clade</taxon>
        <taxon>Oryzoideae</taxon>
        <taxon>Oryzeae</taxon>
        <taxon>Oryzinae</taxon>
        <taxon>Oryza</taxon>
    </lineage>
</organism>
<feature type="compositionally biased region" description="Basic and acidic residues" evidence="1">
    <location>
        <begin position="47"/>
        <end position="56"/>
    </location>
</feature>
<dbReference type="HOGENOM" id="CLU_2661804_0_0_1"/>
<accession>J3MFN3</accession>
<protein>
    <submittedName>
        <fullName evidence="2">Uncharacterized protein</fullName>
    </submittedName>
</protein>
<evidence type="ECO:0000256" key="1">
    <source>
        <dbReference type="SAM" id="MobiDB-lite"/>
    </source>
</evidence>
<dbReference type="Gramene" id="OB06G28270.1">
    <property type="protein sequence ID" value="OB06G28270.1"/>
    <property type="gene ID" value="OB06G28270"/>
</dbReference>
<proteinExistence type="predicted"/>
<reference evidence="2" key="2">
    <citation type="submission" date="2013-04" db="UniProtKB">
        <authorList>
            <consortium name="EnsemblPlants"/>
        </authorList>
    </citation>
    <scope>IDENTIFICATION</scope>
</reference>
<name>J3MFN3_ORYBR</name>